<dbReference type="EMBL" id="NWUF01000022">
    <property type="protein sequence ID" value="PCE40858.1"/>
    <property type="molecule type" value="Genomic_DNA"/>
</dbReference>
<accession>A0A2A4FTT5</accession>
<dbReference type="RefSeq" id="WP_066966825.1">
    <property type="nucleotide sequence ID" value="NZ_CP023449.1"/>
</dbReference>
<dbReference type="KEGG" id="rdi:CMV14_22555"/>
<sequence length="72" mass="7685">MAGLLNHMLSRPVVTGAIKVSLFVGTCLNAINQGSALWHGAGVEWGKVLLNYTVPYLVASYSAAKARKALER</sequence>
<evidence type="ECO:0008006" key="3">
    <source>
        <dbReference type="Google" id="ProtNLM"/>
    </source>
</evidence>
<dbReference type="NCBIfam" id="NF038050">
    <property type="entry name" value="NrtS"/>
    <property type="match status" value="1"/>
</dbReference>
<comment type="caution">
    <text evidence="1">The sequence shown here is derived from an EMBL/GenBank/DDBJ whole genome shotgun (WGS) entry which is preliminary data.</text>
</comment>
<proteinExistence type="predicted"/>
<dbReference type="AlphaFoldDB" id="A0A2A4FTT5"/>
<organism evidence="1 2">
    <name type="scientific">Rhizorhabdus dicambivorans</name>
    <dbReference type="NCBI Taxonomy" id="1850238"/>
    <lineage>
        <taxon>Bacteria</taxon>
        <taxon>Pseudomonadati</taxon>
        <taxon>Pseudomonadota</taxon>
        <taxon>Alphaproteobacteria</taxon>
        <taxon>Sphingomonadales</taxon>
        <taxon>Sphingomonadaceae</taxon>
        <taxon>Rhizorhabdus</taxon>
    </lineage>
</organism>
<dbReference type="Proteomes" id="UP000218934">
    <property type="component" value="Unassembled WGS sequence"/>
</dbReference>
<gene>
    <name evidence="1" type="ORF">COO09_18490</name>
</gene>
<dbReference type="OrthoDB" id="282896at2"/>
<keyword evidence="2" id="KW-1185">Reference proteome</keyword>
<dbReference type="InterPro" id="IPR047700">
    <property type="entry name" value="NrtS-like"/>
</dbReference>
<evidence type="ECO:0000313" key="2">
    <source>
        <dbReference type="Proteomes" id="UP000218934"/>
    </source>
</evidence>
<reference evidence="1 2" key="1">
    <citation type="submission" date="2017-09" db="EMBL/GenBank/DDBJ databases">
        <title>The Catabolism of 3,6-Dichlorosalicylic acid is Initiated by the Cytochrome P450 Monooxygenase DsmABC in Rhizorhabdus dicambivorans Ndbn-20.</title>
        <authorList>
            <person name="Na L."/>
        </authorList>
    </citation>
    <scope>NUCLEOTIDE SEQUENCE [LARGE SCALE GENOMIC DNA]</scope>
    <source>
        <strain evidence="1 2">Ndbn-20m</strain>
    </source>
</reference>
<evidence type="ECO:0000313" key="1">
    <source>
        <dbReference type="EMBL" id="PCE40858.1"/>
    </source>
</evidence>
<name>A0A2A4FTT5_9SPHN</name>
<protein>
    <recommendedName>
        <fullName evidence="3">Phosphoenolpyruvate protein kinase</fullName>
    </recommendedName>
</protein>